<proteinExistence type="predicted"/>
<reference evidence="1" key="1">
    <citation type="journal article" date="2021" name="Proc. Natl. Acad. Sci. U.S.A.">
        <title>A Catalog of Tens of Thousands of Viruses from Human Metagenomes Reveals Hidden Associations with Chronic Diseases.</title>
        <authorList>
            <person name="Tisza M.J."/>
            <person name="Buck C.B."/>
        </authorList>
    </citation>
    <scope>NUCLEOTIDE SEQUENCE</scope>
    <source>
        <strain evidence="1">CtuvC1</strain>
    </source>
</reference>
<dbReference type="EMBL" id="BK014784">
    <property type="protein sequence ID" value="DAD75490.1"/>
    <property type="molecule type" value="Genomic_DNA"/>
</dbReference>
<name>A0A8S5LZU8_9CAUD</name>
<sequence length="130" mass="15493">MNAYIVRTAKDKKEIDRFESLETALAAIEHYEERDEKAGTFKKWAYEVAYEGTWYSVVDIDIRENGEAGDEDLLWIGDNEQEALEAFERLCWENRHNMKNRRIELRKTDYDSRDPERCIEGYDDLKKMEG</sequence>
<evidence type="ECO:0000313" key="1">
    <source>
        <dbReference type="EMBL" id="DAD75490.1"/>
    </source>
</evidence>
<organism evidence="1">
    <name type="scientific">Siphoviridae sp. ctuvC1</name>
    <dbReference type="NCBI Taxonomy" id="2826507"/>
    <lineage>
        <taxon>Viruses</taxon>
        <taxon>Duplodnaviria</taxon>
        <taxon>Heunggongvirae</taxon>
        <taxon>Uroviricota</taxon>
        <taxon>Caudoviricetes</taxon>
    </lineage>
</organism>
<accession>A0A8S5LZU8</accession>
<protein>
    <submittedName>
        <fullName evidence="1">Uncharacterized protein</fullName>
    </submittedName>
</protein>